<gene>
    <name evidence="1" type="ORF">BOW53_14850</name>
</gene>
<dbReference type="Proteomes" id="UP000191110">
    <property type="component" value="Unassembled WGS sequence"/>
</dbReference>
<evidence type="ECO:0000313" key="1">
    <source>
        <dbReference type="EMBL" id="OOZ38615.1"/>
    </source>
</evidence>
<dbReference type="EMBL" id="MPRL01000079">
    <property type="protein sequence ID" value="OOZ38615.1"/>
    <property type="molecule type" value="Genomic_DNA"/>
</dbReference>
<accession>A0A1T2L0J0</accession>
<name>A0A1T2L0J0_9GAMM</name>
<evidence type="ECO:0008006" key="3">
    <source>
        <dbReference type="Google" id="ProtNLM"/>
    </source>
</evidence>
<proteinExistence type="predicted"/>
<dbReference type="AlphaFoldDB" id="A0A1T2L0J0"/>
<keyword evidence="2" id="KW-1185">Reference proteome</keyword>
<reference evidence="1 2" key="1">
    <citation type="submission" date="2016-11" db="EMBL/GenBank/DDBJ databases">
        <title>Mixed transmission modes and dynamic genome evolution in an obligate animal-bacterial symbiosis.</title>
        <authorList>
            <person name="Russell S.L."/>
            <person name="Corbett-Detig R.B."/>
            <person name="Cavanaugh C.M."/>
        </authorList>
    </citation>
    <scope>NUCLEOTIDE SEQUENCE [LARGE SCALE GENOMIC DNA]</scope>
    <source>
        <strain evidence="1">Sveles-Q1</strain>
    </source>
</reference>
<organism evidence="1 2">
    <name type="scientific">Solemya pervernicosa gill symbiont</name>
    <dbReference type="NCBI Taxonomy" id="642797"/>
    <lineage>
        <taxon>Bacteria</taxon>
        <taxon>Pseudomonadati</taxon>
        <taxon>Pseudomonadota</taxon>
        <taxon>Gammaproteobacteria</taxon>
        <taxon>sulfur-oxidizing symbionts</taxon>
    </lineage>
</organism>
<dbReference type="RefSeq" id="WP_078484874.1">
    <property type="nucleotide sequence ID" value="NZ_MPRL01000079.1"/>
</dbReference>
<comment type="caution">
    <text evidence="1">The sequence shown here is derived from an EMBL/GenBank/DDBJ whole genome shotgun (WGS) entry which is preliminary data.</text>
</comment>
<protein>
    <recommendedName>
        <fullName evidence="3">Haemolysin activator HlyB C-terminal domain-containing protein</fullName>
    </recommendedName>
</protein>
<sequence length="120" mass="13553">MVGLSELYQWGYGEAGVVGELVLADQDRVVLDLTLRHTFNANMLLRENGVLPKVRLEPEDDLGWRGSLRWQRSLSRFHRLQLECGYERWNLGRSATVSGVTEPESEGGNFSAVLSLMKAF</sequence>
<evidence type="ECO:0000313" key="2">
    <source>
        <dbReference type="Proteomes" id="UP000191110"/>
    </source>
</evidence>